<keyword evidence="4" id="KW-1185">Reference proteome</keyword>
<dbReference type="GO" id="GO:0004316">
    <property type="term" value="F:3-oxoacyl-[acyl-carrier-protein] reductase (NADPH) activity"/>
    <property type="evidence" value="ECO:0007669"/>
    <property type="project" value="UniProtKB-EC"/>
</dbReference>
<evidence type="ECO:0000256" key="1">
    <source>
        <dbReference type="ARBA" id="ARBA00006484"/>
    </source>
</evidence>
<evidence type="ECO:0000313" key="3">
    <source>
        <dbReference type="EMBL" id="AEU34719.1"/>
    </source>
</evidence>
<comment type="similarity">
    <text evidence="1">Belongs to the short-chain dehydrogenases/reductases (SDR) family.</text>
</comment>
<dbReference type="PANTHER" id="PTHR42760">
    <property type="entry name" value="SHORT-CHAIN DEHYDROGENASES/REDUCTASES FAMILY MEMBER"/>
    <property type="match status" value="1"/>
</dbReference>
<evidence type="ECO:0000313" key="4">
    <source>
        <dbReference type="Proteomes" id="UP000007113"/>
    </source>
</evidence>
<proteinExistence type="inferred from homology"/>
<gene>
    <name evidence="3" type="ordered locus">AciX8_0364</name>
</gene>
<dbReference type="PRINTS" id="PR00081">
    <property type="entry name" value="GDHRDH"/>
</dbReference>
<dbReference type="EMBL" id="CP003130">
    <property type="protein sequence ID" value="AEU34719.1"/>
    <property type="molecule type" value="Genomic_DNA"/>
</dbReference>
<protein>
    <submittedName>
        <fullName evidence="3">3-oxoacyl-(Acyl-carrier-protein) reductase</fullName>
        <ecNumber evidence="3">1.1.1.100</ecNumber>
    </submittedName>
</protein>
<name>G8P1I0_GRAMM</name>
<dbReference type="InterPro" id="IPR002347">
    <property type="entry name" value="SDR_fam"/>
</dbReference>
<dbReference type="PRINTS" id="PR00080">
    <property type="entry name" value="SDRFAMILY"/>
</dbReference>
<reference evidence="3 4" key="1">
    <citation type="submission" date="2011-11" db="EMBL/GenBank/DDBJ databases">
        <title>Complete sequence of Granulicella mallensis MP5ACTX8.</title>
        <authorList>
            <consortium name="US DOE Joint Genome Institute"/>
            <person name="Lucas S."/>
            <person name="Copeland A."/>
            <person name="Lapidus A."/>
            <person name="Cheng J.-F."/>
            <person name="Goodwin L."/>
            <person name="Pitluck S."/>
            <person name="Peters L."/>
            <person name="Lu M."/>
            <person name="Detter J.C."/>
            <person name="Han C."/>
            <person name="Tapia R."/>
            <person name="Land M."/>
            <person name="Hauser L."/>
            <person name="Kyrpides N."/>
            <person name="Ivanova N."/>
            <person name="Mikhailova N."/>
            <person name="Pagani I."/>
            <person name="Rawat S."/>
            <person name="Mannisto M."/>
            <person name="Haggblom M."/>
            <person name="Woyke T."/>
        </authorList>
    </citation>
    <scope>NUCLEOTIDE SEQUENCE [LARGE SCALE GENOMIC DNA]</scope>
    <source>
        <strain evidence="4">ATCC BAA-1857 / DSM 23137 / MP5ACTX8</strain>
    </source>
</reference>
<organism evidence="3 4">
    <name type="scientific">Granulicella mallensis (strain ATCC BAA-1857 / DSM 23137 / MP5ACTX8)</name>
    <dbReference type="NCBI Taxonomy" id="682795"/>
    <lineage>
        <taxon>Bacteria</taxon>
        <taxon>Pseudomonadati</taxon>
        <taxon>Acidobacteriota</taxon>
        <taxon>Terriglobia</taxon>
        <taxon>Terriglobales</taxon>
        <taxon>Acidobacteriaceae</taxon>
        <taxon>Granulicella</taxon>
    </lineage>
</organism>
<dbReference type="RefSeq" id="WP_014263603.1">
    <property type="nucleotide sequence ID" value="NC_016631.1"/>
</dbReference>
<dbReference type="HOGENOM" id="CLU_010194_1_3_0"/>
<keyword evidence="2 3" id="KW-0560">Oxidoreductase</keyword>
<dbReference type="KEGG" id="gma:AciX8_0364"/>
<dbReference type="SUPFAM" id="SSF51735">
    <property type="entry name" value="NAD(P)-binding Rossmann-fold domains"/>
    <property type="match status" value="1"/>
</dbReference>
<sequence>MSFSQEIKGVALSLDGKVALVTGGSRGIGAATVRLLRQAGARVVFSYRSAEKQAAELVAECGGETVCRAVRQELATVEDGQALIAAASVLFGRLDCLIVNHGIWPPHDQPIATMSLAQWRGTLGINLDSVFGLVQAGVAQMLKQEAAPTSARGHIVLVASTAAQRGEAFHADYAASKGALLSLTKSLSSELAPQGILCNCVAPGWVRTEMSAGTLSDPIASQKALGFIPLGRAAEPEEIAGPILFLCTPWAGFVSGEVFNVNGGAVLVG</sequence>
<dbReference type="AlphaFoldDB" id="G8P1I0"/>
<dbReference type="FunFam" id="3.40.50.720:FF:000084">
    <property type="entry name" value="Short-chain dehydrogenase reductase"/>
    <property type="match status" value="1"/>
</dbReference>
<dbReference type="PANTHER" id="PTHR42760:SF133">
    <property type="entry name" value="3-OXOACYL-[ACYL-CARRIER-PROTEIN] REDUCTASE"/>
    <property type="match status" value="1"/>
</dbReference>
<dbReference type="CDD" id="cd05233">
    <property type="entry name" value="SDR_c"/>
    <property type="match status" value="1"/>
</dbReference>
<dbReference type="OrthoDB" id="9803333at2"/>
<evidence type="ECO:0000256" key="2">
    <source>
        <dbReference type="ARBA" id="ARBA00023002"/>
    </source>
</evidence>
<dbReference type="Pfam" id="PF13561">
    <property type="entry name" value="adh_short_C2"/>
    <property type="match status" value="1"/>
</dbReference>
<dbReference type="EC" id="1.1.1.100" evidence="3"/>
<dbReference type="PROSITE" id="PS00061">
    <property type="entry name" value="ADH_SHORT"/>
    <property type="match status" value="1"/>
</dbReference>
<dbReference type="GO" id="GO:0048038">
    <property type="term" value="F:quinone binding"/>
    <property type="evidence" value="ECO:0007669"/>
    <property type="project" value="TreeGrafter"/>
</dbReference>
<dbReference type="STRING" id="682795.AciX8_0364"/>
<dbReference type="InterPro" id="IPR036291">
    <property type="entry name" value="NAD(P)-bd_dom_sf"/>
</dbReference>
<dbReference type="InterPro" id="IPR020904">
    <property type="entry name" value="Sc_DH/Rdtase_CS"/>
</dbReference>
<dbReference type="eggNOG" id="COG1028">
    <property type="taxonomic scope" value="Bacteria"/>
</dbReference>
<accession>G8P1I0</accession>
<dbReference type="Proteomes" id="UP000007113">
    <property type="component" value="Chromosome"/>
</dbReference>
<dbReference type="GO" id="GO:0006633">
    <property type="term" value="P:fatty acid biosynthetic process"/>
    <property type="evidence" value="ECO:0007669"/>
    <property type="project" value="TreeGrafter"/>
</dbReference>
<dbReference type="Gene3D" id="3.40.50.720">
    <property type="entry name" value="NAD(P)-binding Rossmann-like Domain"/>
    <property type="match status" value="1"/>
</dbReference>